<keyword evidence="2" id="KW-1185">Reference proteome</keyword>
<protein>
    <submittedName>
        <fullName evidence="1">Uncharacterized protein</fullName>
    </submittedName>
</protein>
<proteinExistence type="predicted"/>
<comment type="caution">
    <text evidence="1">The sequence shown here is derived from an EMBL/GenBank/DDBJ whole genome shotgun (WGS) entry which is preliminary data.</text>
</comment>
<sequence>MRQIFFQALSIAAALPVFLTTLPVRKRNRRYLQVARAALWISFPLHLWDSLCFRPRQPSELTPSLVLSCLGSPSSLDSQHLSVVLGRRLIDANLPEALFGVAFPLPHFR</sequence>
<dbReference type="AlphaFoldDB" id="A0AAD4LUH9"/>
<accession>A0AAD4LUH9</accession>
<gene>
    <name evidence="1" type="ORF">EDB92DRAFT_484981</name>
</gene>
<dbReference type="Proteomes" id="UP001201163">
    <property type="component" value="Unassembled WGS sequence"/>
</dbReference>
<evidence type="ECO:0000313" key="1">
    <source>
        <dbReference type="EMBL" id="KAH9000292.1"/>
    </source>
</evidence>
<name>A0AAD4LUH9_9AGAM</name>
<organism evidence="1 2">
    <name type="scientific">Lactarius akahatsu</name>
    <dbReference type="NCBI Taxonomy" id="416441"/>
    <lineage>
        <taxon>Eukaryota</taxon>
        <taxon>Fungi</taxon>
        <taxon>Dikarya</taxon>
        <taxon>Basidiomycota</taxon>
        <taxon>Agaricomycotina</taxon>
        <taxon>Agaricomycetes</taxon>
        <taxon>Russulales</taxon>
        <taxon>Russulaceae</taxon>
        <taxon>Lactarius</taxon>
    </lineage>
</organism>
<reference evidence="1" key="1">
    <citation type="submission" date="2022-01" db="EMBL/GenBank/DDBJ databases">
        <title>Comparative genomics reveals a dynamic genome evolution in the ectomycorrhizal milk-cap (Lactarius) mushrooms.</title>
        <authorList>
            <consortium name="DOE Joint Genome Institute"/>
            <person name="Lebreton A."/>
            <person name="Tang N."/>
            <person name="Kuo A."/>
            <person name="LaButti K."/>
            <person name="Drula E."/>
            <person name="Barry K."/>
            <person name="Clum A."/>
            <person name="Lipzen A."/>
            <person name="Mousain D."/>
            <person name="Ng V."/>
            <person name="Wang R."/>
            <person name="Wang X."/>
            <person name="Dai Y."/>
            <person name="Henrissat B."/>
            <person name="Grigoriev I.V."/>
            <person name="Guerin-Laguette A."/>
            <person name="Yu F."/>
            <person name="Martin F.M."/>
        </authorList>
    </citation>
    <scope>NUCLEOTIDE SEQUENCE</scope>
    <source>
        <strain evidence="1">QP</strain>
    </source>
</reference>
<dbReference type="EMBL" id="JAKELL010000002">
    <property type="protein sequence ID" value="KAH9000292.1"/>
    <property type="molecule type" value="Genomic_DNA"/>
</dbReference>
<evidence type="ECO:0000313" key="2">
    <source>
        <dbReference type="Proteomes" id="UP001201163"/>
    </source>
</evidence>